<feature type="domain" description="Dipeptidylpeptidase IV N-terminal" evidence="3">
    <location>
        <begin position="100"/>
        <end position="435"/>
    </location>
</feature>
<dbReference type="STRING" id="1265313.HRUBRA_01046"/>
<evidence type="ECO:0000259" key="2">
    <source>
        <dbReference type="Pfam" id="PF00326"/>
    </source>
</evidence>
<evidence type="ECO:0000256" key="1">
    <source>
        <dbReference type="SAM" id="SignalP"/>
    </source>
</evidence>
<keyword evidence="1" id="KW-0732">Signal</keyword>
<dbReference type="Pfam" id="PF00326">
    <property type="entry name" value="Peptidase_S9"/>
    <property type="match status" value="1"/>
</dbReference>
<proteinExistence type="predicted"/>
<reference evidence="4 5" key="1">
    <citation type="journal article" date="2014" name="Genome Announc.">
        <title>Genome Sequence of Gammaproteobacterial Pseudohaliea rubra Type Strain DSM 19751, Isolated from Coastal Seawater of the Mediterranean Sea.</title>
        <authorList>
            <person name="Spring S."/>
            <person name="Fiebig A."/>
            <person name="Riedel T."/>
            <person name="Goker M."/>
            <person name="Klenk H.P."/>
        </authorList>
    </citation>
    <scope>NUCLEOTIDE SEQUENCE [LARGE SCALE GENOMIC DNA]</scope>
    <source>
        <strain evidence="4 5">DSM 19751</strain>
    </source>
</reference>
<gene>
    <name evidence="4" type="ORF">HRUBRA_01046</name>
</gene>
<comment type="caution">
    <text evidence="4">The sequence shown here is derived from an EMBL/GenBank/DDBJ whole genome shotgun (WGS) entry which is preliminary data.</text>
</comment>
<dbReference type="InterPro" id="IPR029058">
    <property type="entry name" value="AB_hydrolase_fold"/>
</dbReference>
<dbReference type="Gene3D" id="3.40.50.1820">
    <property type="entry name" value="alpha/beta hydrolase"/>
    <property type="match status" value="1"/>
</dbReference>
<feature type="signal peptide" evidence="1">
    <location>
        <begin position="1"/>
        <end position="15"/>
    </location>
</feature>
<feature type="domain" description="Peptidase S9 prolyl oligopeptidase catalytic" evidence="2">
    <location>
        <begin position="528"/>
        <end position="719"/>
    </location>
</feature>
<dbReference type="InterPro" id="IPR001375">
    <property type="entry name" value="Peptidase_S9_cat"/>
</dbReference>
<dbReference type="Pfam" id="PF00930">
    <property type="entry name" value="DPPIV_N"/>
    <property type="match status" value="1"/>
</dbReference>
<evidence type="ECO:0000313" key="4">
    <source>
        <dbReference type="EMBL" id="KGE04360.1"/>
    </source>
</evidence>
<dbReference type="GO" id="GO:0006508">
    <property type="term" value="P:proteolysis"/>
    <property type="evidence" value="ECO:0007669"/>
    <property type="project" value="InterPro"/>
</dbReference>
<dbReference type="PANTHER" id="PTHR11731:SF193">
    <property type="entry name" value="DIPEPTIDYL PEPTIDASE 9"/>
    <property type="match status" value="1"/>
</dbReference>
<dbReference type="eggNOG" id="COG1506">
    <property type="taxonomic scope" value="Bacteria"/>
</dbReference>
<dbReference type="PANTHER" id="PTHR11731">
    <property type="entry name" value="PROTEASE FAMILY S9B,C DIPEPTIDYL-PEPTIDASE IV-RELATED"/>
    <property type="match status" value="1"/>
</dbReference>
<organism evidence="4 5">
    <name type="scientific">Pseudohaliea rubra DSM 19751</name>
    <dbReference type="NCBI Taxonomy" id="1265313"/>
    <lineage>
        <taxon>Bacteria</taxon>
        <taxon>Pseudomonadati</taxon>
        <taxon>Pseudomonadota</taxon>
        <taxon>Gammaproteobacteria</taxon>
        <taxon>Cellvibrionales</taxon>
        <taxon>Halieaceae</taxon>
        <taxon>Pseudohaliea</taxon>
    </lineage>
</organism>
<dbReference type="EMBL" id="AUVB01000028">
    <property type="protein sequence ID" value="KGE04360.1"/>
    <property type="molecule type" value="Genomic_DNA"/>
</dbReference>
<dbReference type="Proteomes" id="UP000029640">
    <property type="component" value="Unassembled WGS sequence"/>
</dbReference>
<dbReference type="Gene3D" id="2.140.10.30">
    <property type="entry name" value="Dipeptidylpeptidase IV, N-terminal domain"/>
    <property type="match status" value="1"/>
</dbReference>
<dbReference type="SUPFAM" id="SSF53474">
    <property type="entry name" value="alpha/beta-Hydrolases"/>
    <property type="match status" value="1"/>
</dbReference>
<evidence type="ECO:0000313" key="5">
    <source>
        <dbReference type="Proteomes" id="UP000029640"/>
    </source>
</evidence>
<dbReference type="GO" id="GO:0008239">
    <property type="term" value="F:dipeptidyl-peptidase activity"/>
    <property type="evidence" value="ECO:0007669"/>
    <property type="project" value="TreeGrafter"/>
</dbReference>
<dbReference type="AlphaFoldDB" id="A0A095VSL3"/>
<accession>A0A095VSL3</accession>
<sequence length="719" mass="80430">MLLLALCLLPGLARAGDGAGKPLNLETIFASDTFTARLPAALQWLPAGGGYARLGETGGGQVIVRRDPVTGEESILPLGDIPGLPADFRVSDFQWHPGSGFLLLKGPASTDWQGYESALWYVYQVADERLRLLGEPGQALQLVKLSPDGRHAGFVFANNLLVVELASGERRRVTRDGNQDIFNGIFDYGSTEFGWVDGWRWSPDSKRLAFWRMDATAVPRYPLIDELHSYSRVRDFHYPNTGEVHAVNTVHVFDLRTAETTAIDIGHDPDDYLPQLHWDSTGEHLYVQHLTRDHKTLRLWRAGADGEGIELLHTDTDPAWLDITDDLRPLADGSVLWTSEASGWRHLYRINVDGKARPLTRGEWTVGNVIGVDEVGGWAYFYAKRESLIDQHVYRVPLSGGPVERLTTEAGWHRWQLSPDGLYALATHSDARTPPTLALRAADGETLTMLVDDAVPRFGAYAMAHTEFVTFRTDDGIELNGFFIKPADFNPSKKYPVIAYGYGNAGSQVVVNRWGTQRGPTQDLWHRYLAQEGYVVFAMDNRTTAGRGKVAKNLTYGEYGKWAVLDYIEGVDYLKSLPWVDGDRIGFWGWSGGGYLAAALMTKAAPLFKVAVSVAPVIDLTRYQAVGVERWMGTPEENPDGYARVNLMNYADRLQGKLLLMHGTGDENVKFSFTLQFADALIRANRQFDMLVYPNQRHGIADHRLHVFTTMTRYFREHL</sequence>
<dbReference type="PATRIC" id="fig|1265313.6.peg.1031"/>
<name>A0A095VSL3_9GAMM</name>
<dbReference type="InterPro" id="IPR050278">
    <property type="entry name" value="Serine_Prot_S9B/DPPIV"/>
</dbReference>
<dbReference type="HOGENOM" id="CLU_006105_2_0_6"/>
<keyword evidence="5" id="KW-1185">Reference proteome</keyword>
<dbReference type="InterPro" id="IPR002469">
    <property type="entry name" value="Peptidase_S9B_N"/>
</dbReference>
<feature type="chain" id="PRO_5013017437" evidence="1">
    <location>
        <begin position="16"/>
        <end position="719"/>
    </location>
</feature>
<dbReference type="GO" id="GO:0008236">
    <property type="term" value="F:serine-type peptidase activity"/>
    <property type="evidence" value="ECO:0007669"/>
    <property type="project" value="InterPro"/>
</dbReference>
<evidence type="ECO:0000259" key="3">
    <source>
        <dbReference type="Pfam" id="PF00930"/>
    </source>
</evidence>
<dbReference type="SUPFAM" id="SSF82171">
    <property type="entry name" value="DPP6 N-terminal domain-like"/>
    <property type="match status" value="1"/>
</dbReference>
<protein>
    <submittedName>
        <fullName evidence="4">Dipeptidyl peptidase IV</fullName>
    </submittedName>
</protein>